<evidence type="ECO:0000256" key="3">
    <source>
        <dbReference type="ARBA" id="ARBA00023295"/>
    </source>
</evidence>
<dbReference type="Gene3D" id="3.90.400.10">
    <property type="entry name" value="Oligo-1,6-glucosidase, Domain 2"/>
    <property type="match status" value="1"/>
</dbReference>
<dbReference type="SMART" id="SM00642">
    <property type="entry name" value="Aamy"/>
    <property type="match status" value="1"/>
</dbReference>
<dbReference type="AlphaFoldDB" id="A0A7L6N390"/>
<dbReference type="InterPro" id="IPR013780">
    <property type="entry name" value="Glyco_hydro_b"/>
</dbReference>
<dbReference type="KEGG" id="tbk:HF295_01945"/>
<dbReference type="GO" id="GO:0009313">
    <property type="term" value="P:oligosaccharide catabolic process"/>
    <property type="evidence" value="ECO:0007669"/>
    <property type="project" value="TreeGrafter"/>
</dbReference>
<dbReference type="Gene3D" id="2.60.40.1180">
    <property type="entry name" value="Golgi alpha-mannosidase II"/>
    <property type="match status" value="1"/>
</dbReference>
<dbReference type="InterPro" id="IPR006047">
    <property type="entry name" value="GH13_cat_dom"/>
</dbReference>
<feature type="domain" description="Glycosyl hydrolase family 13 catalytic" evidence="4">
    <location>
        <begin position="13"/>
        <end position="424"/>
    </location>
</feature>
<gene>
    <name evidence="5" type="ORF">HF295_01945</name>
</gene>
<dbReference type="EMBL" id="CP051151">
    <property type="protein sequence ID" value="QLY39688.1"/>
    <property type="molecule type" value="Genomic_DNA"/>
</dbReference>
<dbReference type="InterPro" id="IPR017853">
    <property type="entry name" value="GH"/>
</dbReference>
<protein>
    <submittedName>
        <fullName evidence="5">Alpha-glucosidase</fullName>
    </submittedName>
</protein>
<dbReference type="FunFam" id="3.20.20.80:FF:000064">
    <property type="entry name" value="Oligo-1,6-glucosidase"/>
    <property type="match status" value="1"/>
</dbReference>
<keyword evidence="2" id="KW-0378">Hydrolase</keyword>
<dbReference type="Proteomes" id="UP000512167">
    <property type="component" value="Chromosome"/>
</dbReference>
<evidence type="ECO:0000313" key="6">
    <source>
        <dbReference type="Proteomes" id="UP000512167"/>
    </source>
</evidence>
<accession>A0A7L6N390</accession>
<evidence type="ECO:0000256" key="1">
    <source>
        <dbReference type="ARBA" id="ARBA00008061"/>
    </source>
</evidence>
<keyword evidence="3" id="KW-0326">Glycosidase</keyword>
<dbReference type="PANTHER" id="PTHR10357">
    <property type="entry name" value="ALPHA-AMYLASE FAMILY MEMBER"/>
    <property type="match status" value="1"/>
</dbReference>
<comment type="similarity">
    <text evidence="1">Belongs to the glycosyl hydrolase 13 family.</text>
</comment>
<evidence type="ECO:0000313" key="5">
    <source>
        <dbReference type="EMBL" id="QLY39688.1"/>
    </source>
</evidence>
<keyword evidence="6" id="KW-1185">Reference proteome</keyword>
<organism evidence="5 6">
    <name type="scientific">Hujiaoplasma nucleasis</name>
    <dbReference type="NCBI Taxonomy" id="2725268"/>
    <lineage>
        <taxon>Bacteria</taxon>
        <taxon>Bacillati</taxon>
        <taxon>Mycoplasmatota</taxon>
        <taxon>Mollicutes</taxon>
        <taxon>Candidatus Izemoplasmatales</taxon>
        <taxon>Hujiaoplasmataceae</taxon>
        <taxon>Hujiaoplasma</taxon>
    </lineage>
</organism>
<evidence type="ECO:0000259" key="4">
    <source>
        <dbReference type="SMART" id="SM00642"/>
    </source>
</evidence>
<dbReference type="SUPFAM" id="SSF51011">
    <property type="entry name" value="Glycosyl hydrolase domain"/>
    <property type="match status" value="1"/>
</dbReference>
<dbReference type="RefSeq" id="WP_312032167.1">
    <property type="nucleotide sequence ID" value="NZ_CP051151.1"/>
</dbReference>
<dbReference type="PANTHER" id="PTHR10357:SF184">
    <property type="entry name" value="OLIGO-1,6-GLUCOSIDASE 1"/>
    <property type="match status" value="1"/>
</dbReference>
<proteinExistence type="inferred from homology"/>
<dbReference type="Pfam" id="PF00128">
    <property type="entry name" value="Alpha-amylase"/>
    <property type="match status" value="1"/>
</dbReference>
<dbReference type="GO" id="GO:0004556">
    <property type="term" value="F:alpha-amylase activity"/>
    <property type="evidence" value="ECO:0007669"/>
    <property type="project" value="TreeGrafter"/>
</dbReference>
<name>A0A7L6N390_9MOLU</name>
<dbReference type="CDD" id="cd11333">
    <property type="entry name" value="AmyAc_SI_OligoGlu_DGase"/>
    <property type="match status" value="1"/>
</dbReference>
<evidence type="ECO:0000256" key="2">
    <source>
        <dbReference type="ARBA" id="ARBA00022801"/>
    </source>
</evidence>
<dbReference type="Gene3D" id="3.20.20.80">
    <property type="entry name" value="Glycosidases"/>
    <property type="match status" value="1"/>
</dbReference>
<sequence length="558" mass="65752">MKKYWWQDAIIYQIYLRSFQDSNHDGIGDIQGIIQRLDYLKDLGVNTLWISPHYDSPMDDNGYDVRDFYKVSQDYGSIDDFKELIQKAHEKDIKIITDLVLNHTSDEHPWFLAAKDPSHPDHKKFHDYYIWHEPKYNDEGQRTLPTRWISWFGGPVWEYNQATDEYYLHIFSKKMPDLNWRNKSMREDLKTMIKWWVDLGIDGFRVDASNHLEKNWDFPDGQPGYEHFSSLAKHHEYLEELGTELFIPNNLMTIGESGGAKKEEALQYAGFDGKEFNMLIQFGHCWADTDPTNTITPGKWAKGKINLVHIKESFSHWIDVFKGKGWNTIYWHNHDMPRIVSHYGNDSDYHERSAKMLAYALYLLPGTPIIYYGEEIGMTNVDYQNLNDFRDVEVFTEYENFMNNGASHQTAMQALRDRSRDNARSPMQWDDSLYAGFSHHQPWMNVNGNYKSINVEKQMNEEQSIFHTYKKLIQLRKDQDLAYGECNFIKLKDPNIFAYKTKGKTADYLVIANFSSQTIEQSIKIPKQAKMIYQNIDKSSIKKDSLIAYEARIYQINH</sequence>
<dbReference type="InterPro" id="IPR045857">
    <property type="entry name" value="O16G_dom_2"/>
</dbReference>
<dbReference type="SUPFAM" id="SSF51445">
    <property type="entry name" value="(Trans)glycosidases"/>
    <property type="match status" value="1"/>
</dbReference>
<reference evidence="5 6" key="1">
    <citation type="submission" date="2020-04" db="EMBL/GenBank/DDBJ databases">
        <authorList>
            <person name="Zheng R.K."/>
            <person name="Sun C.M."/>
        </authorList>
    </citation>
    <scope>NUCLEOTIDE SEQUENCE [LARGE SCALE GENOMIC DNA]</scope>
    <source>
        <strain evidence="6">zrk29</strain>
    </source>
</reference>